<evidence type="ECO:0000256" key="2">
    <source>
        <dbReference type="ARBA" id="ARBA00022598"/>
    </source>
</evidence>
<evidence type="ECO:0000256" key="1">
    <source>
        <dbReference type="ARBA" id="ARBA00006432"/>
    </source>
</evidence>
<feature type="compositionally biased region" description="Polar residues" evidence="5">
    <location>
        <begin position="537"/>
        <end position="546"/>
    </location>
</feature>
<keyword evidence="9" id="KW-1185">Reference proteome</keyword>
<name>A0ABS9IPW6_9ACTN</name>
<dbReference type="InterPro" id="IPR042099">
    <property type="entry name" value="ANL_N_sf"/>
</dbReference>
<feature type="region of interest" description="Disordered" evidence="5">
    <location>
        <begin position="521"/>
        <end position="546"/>
    </location>
</feature>
<organism evidence="8 9">
    <name type="scientific">Gordonia liuliyuniae</name>
    <dbReference type="NCBI Taxonomy" id="2911517"/>
    <lineage>
        <taxon>Bacteria</taxon>
        <taxon>Bacillati</taxon>
        <taxon>Actinomycetota</taxon>
        <taxon>Actinomycetes</taxon>
        <taxon>Mycobacteriales</taxon>
        <taxon>Gordoniaceae</taxon>
        <taxon>Gordonia</taxon>
    </lineage>
</organism>
<evidence type="ECO:0000259" key="6">
    <source>
        <dbReference type="Pfam" id="PF00501"/>
    </source>
</evidence>
<dbReference type="NCBIfam" id="NF009927">
    <property type="entry name" value="PRK13388.1"/>
    <property type="match status" value="1"/>
</dbReference>
<protein>
    <submittedName>
        <fullName evidence="8">Fatty-acid--CoA ligase FadD1</fullName>
    </submittedName>
</protein>
<dbReference type="Gene3D" id="3.30.300.30">
    <property type="match status" value="1"/>
</dbReference>
<gene>
    <name evidence="8" type="primary">fadD1</name>
    <name evidence="8" type="ORF">L5G33_03830</name>
</gene>
<sequence length="546" mass="58100">MAETVTQLLEERAGDSGTAVIADERTWTWAEYVAEGRRTAAAVLDATDPDRPVHVGVLLGNTPAMLIALAAGALGGYVTVGVNDTRRGESLTADLRRADCQILLTDAAHRGLVEGLDLSGITVIDTSSPEWAGRLESAGPLEPHSVPGPADPFMLIFTSGTSGDPKPVRFAHMMIPFAGPPLVGRFEVTADDVCYLSMPLFHSAALLGGYCVALSSGAAMVPAHFSASAFLDDVRRFGVTYMNYVGKPLAYILATPSRPDDADSTLRVAFGNEATDRDIDEFARRFDCAVWDGFGSTELAIIITREPGTPAGSIGKGFPGVAIYDRSTGTECPRAQFNAVGALSNADEAVGELVNTSGGGLFTGYYNDEVSTSDRLRDGMYWSGDLAYTDDDGWIYLAGRTGDWLRVDGENLAAGPIERVLQRLPALNRVAVYAVPDPVVGDAVMAAVVLNDYASLTPDELTDFLAAQPDLSPKAWPSFLRIADDLPVTATNKILKRTLKSDGLEVGDDVLWTRAPRSASYVPDGEARPRRGVGLHANQTAADSPR</sequence>
<dbReference type="RefSeq" id="WP_236996825.1">
    <property type="nucleotide sequence ID" value="NZ_JAKKOR010000002.1"/>
</dbReference>
<dbReference type="SUPFAM" id="SSF56801">
    <property type="entry name" value="Acetyl-CoA synthetase-like"/>
    <property type="match status" value="1"/>
</dbReference>
<dbReference type="PANTHER" id="PTHR43107:SF15">
    <property type="entry name" value="FATTY ACID TRANSPORT PROTEIN 3, ISOFORM A"/>
    <property type="match status" value="1"/>
</dbReference>
<feature type="domain" description="AMP-binding enzyme C-terminal" evidence="7">
    <location>
        <begin position="417"/>
        <end position="493"/>
    </location>
</feature>
<evidence type="ECO:0000313" key="8">
    <source>
        <dbReference type="EMBL" id="MCF8587596.1"/>
    </source>
</evidence>
<keyword evidence="3" id="KW-0547">Nucleotide-binding</keyword>
<comment type="caution">
    <text evidence="8">The sequence shown here is derived from an EMBL/GenBank/DDBJ whole genome shotgun (WGS) entry which is preliminary data.</text>
</comment>
<dbReference type="EMBL" id="JAKKOR010000002">
    <property type="protein sequence ID" value="MCF8587596.1"/>
    <property type="molecule type" value="Genomic_DNA"/>
</dbReference>
<dbReference type="Pfam" id="PF00501">
    <property type="entry name" value="AMP-binding"/>
    <property type="match status" value="1"/>
</dbReference>
<dbReference type="Gene3D" id="3.40.50.12780">
    <property type="entry name" value="N-terminal domain of ligase-like"/>
    <property type="match status" value="1"/>
</dbReference>
<dbReference type="PANTHER" id="PTHR43107">
    <property type="entry name" value="LONG-CHAIN FATTY ACID TRANSPORT PROTEIN"/>
    <property type="match status" value="1"/>
</dbReference>
<dbReference type="InterPro" id="IPR045851">
    <property type="entry name" value="AMP-bd_C_sf"/>
</dbReference>
<dbReference type="InterPro" id="IPR020845">
    <property type="entry name" value="AMP-binding_CS"/>
</dbReference>
<proteinExistence type="inferred from homology"/>
<evidence type="ECO:0000256" key="5">
    <source>
        <dbReference type="SAM" id="MobiDB-lite"/>
    </source>
</evidence>
<keyword evidence="2 8" id="KW-0436">Ligase</keyword>
<feature type="domain" description="AMP-dependent synthetase/ligase" evidence="6">
    <location>
        <begin position="18"/>
        <end position="366"/>
    </location>
</feature>
<keyword evidence="4" id="KW-0067">ATP-binding</keyword>
<dbReference type="GO" id="GO:0016874">
    <property type="term" value="F:ligase activity"/>
    <property type="evidence" value="ECO:0007669"/>
    <property type="project" value="UniProtKB-KW"/>
</dbReference>
<reference evidence="8 9" key="1">
    <citation type="submission" date="2022-01" db="EMBL/GenBank/DDBJ databases">
        <authorList>
            <person name="Huang Y."/>
        </authorList>
    </citation>
    <scope>NUCLEOTIDE SEQUENCE [LARGE SCALE GENOMIC DNA]</scope>
    <source>
        <strain evidence="8 9">HY366</strain>
    </source>
</reference>
<dbReference type="PROSITE" id="PS00455">
    <property type="entry name" value="AMP_BINDING"/>
    <property type="match status" value="1"/>
</dbReference>
<evidence type="ECO:0000256" key="4">
    <source>
        <dbReference type="ARBA" id="ARBA00022840"/>
    </source>
</evidence>
<accession>A0ABS9IPW6</accession>
<evidence type="ECO:0000259" key="7">
    <source>
        <dbReference type="Pfam" id="PF13193"/>
    </source>
</evidence>
<comment type="similarity">
    <text evidence="1">Belongs to the ATP-dependent AMP-binding enzyme family.</text>
</comment>
<evidence type="ECO:0000256" key="3">
    <source>
        <dbReference type="ARBA" id="ARBA00022741"/>
    </source>
</evidence>
<evidence type="ECO:0000313" key="9">
    <source>
        <dbReference type="Proteomes" id="UP001200110"/>
    </source>
</evidence>
<dbReference type="InterPro" id="IPR000873">
    <property type="entry name" value="AMP-dep_synth/lig_dom"/>
</dbReference>
<dbReference type="Pfam" id="PF13193">
    <property type="entry name" value="AMP-binding_C"/>
    <property type="match status" value="1"/>
</dbReference>
<dbReference type="Proteomes" id="UP001200110">
    <property type="component" value="Unassembled WGS sequence"/>
</dbReference>
<dbReference type="InterPro" id="IPR025110">
    <property type="entry name" value="AMP-bd_C"/>
</dbReference>